<dbReference type="Proteomes" id="UP000268007">
    <property type="component" value="Unassembled WGS sequence"/>
</dbReference>
<dbReference type="AlphaFoldDB" id="A0A495J1W8"/>
<keyword evidence="2" id="KW-1185">Reference proteome</keyword>
<organism evidence="1 2">
    <name type="scientific">Mucilaginibacter gracilis</name>
    <dbReference type="NCBI Taxonomy" id="423350"/>
    <lineage>
        <taxon>Bacteria</taxon>
        <taxon>Pseudomonadati</taxon>
        <taxon>Bacteroidota</taxon>
        <taxon>Sphingobacteriia</taxon>
        <taxon>Sphingobacteriales</taxon>
        <taxon>Sphingobacteriaceae</taxon>
        <taxon>Mucilaginibacter</taxon>
    </lineage>
</organism>
<proteinExistence type="predicted"/>
<gene>
    <name evidence="1" type="ORF">BDD43_2256</name>
</gene>
<protein>
    <submittedName>
        <fullName evidence="1">Uncharacterized protein</fullName>
    </submittedName>
</protein>
<sequence length="182" mass="20562">MIQGCWLGLILLKKLCQQINEVSMKTLFILFISFAFISLTNAQSVDYSGSYRIDTAKTKWGNLPYYVLPKSVKIVQEKDSLTISKYKVNEKSEDLPVVSYCYKFVSPSLKTKGANGNTTVSSLKFNNDGSFVIMYETVGLDGKFLLRNVETWRMDGKELTINSAVEQDNGVKYNITGNYDKI</sequence>
<accession>A0A495J1W8</accession>
<dbReference type="EMBL" id="RBKU01000001">
    <property type="protein sequence ID" value="RKR82089.1"/>
    <property type="molecule type" value="Genomic_DNA"/>
</dbReference>
<comment type="caution">
    <text evidence="1">The sequence shown here is derived from an EMBL/GenBank/DDBJ whole genome shotgun (WGS) entry which is preliminary data.</text>
</comment>
<name>A0A495J1W8_9SPHI</name>
<evidence type="ECO:0000313" key="2">
    <source>
        <dbReference type="Proteomes" id="UP000268007"/>
    </source>
</evidence>
<evidence type="ECO:0000313" key="1">
    <source>
        <dbReference type="EMBL" id="RKR82089.1"/>
    </source>
</evidence>
<reference evidence="1 2" key="1">
    <citation type="submission" date="2018-10" db="EMBL/GenBank/DDBJ databases">
        <title>Genomic Encyclopedia of Archaeal and Bacterial Type Strains, Phase II (KMG-II): from individual species to whole genera.</title>
        <authorList>
            <person name="Goeker M."/>
        </authorList>
    </citation>
    <scope>NUCLEOTIDE SEQUENCE [LARGE SCALE GENOMIC DNA]</scope>
    <source>
        <strain evidence="1 2">DSM 18602</strain>
    </source>
</reference>